<proteinExistence type="inferred from homology"/>
<keyword evidence="3" id="KW-0687">Ribonucleoprotein</keyword>
<evidence type="ECO:0000256" key="4">
    <source>
        <dbReference type="ARBA" id="ARBA00035261"/>
    </source>
</evidence>
<comment type="similarity">
    <text evidence="1">Belongs to the universal ribosomal protein uS10 family.</text>
</comment>
<dbReference type="GO" id="GO:0005763">
    <property type="term" value="C:mitochondrial small ribosomal subunit"/>
    <property type="evidence" value="ECO:0007669"/>
    <property type="project" value="EnsemblFungi"/>
</dbReference>
<dbReference type="InterPro" id="IPR001848">
    <property type="entry name" value="Ribosomal_uS10"/>
</dbReference>
<evidence type="ECO:0000256" key="2">
    <source>
        <dbReference type="ARBA" id="ARBA00022980"/>
    </source>
</evidence>
<dbReference type="AlphaFoldDB" id="W6MLL1"/>
<dbReference type="InterPro" id="IPR027486">
    <property type="entry name" value="Ribosomal_uS10_dom"/>
</dbReference>
<dbReference type="SUPFAM" id="SSF54999">
    <property type="entry name" value="Ribosomal protein S10"/>
    <property type="match status" value="1"/>
</dbReference>
<dbReference type="GO" id="GO:0006412">
    <property type="term" value="P:translation"/>
    <property type="evidence" value="ECO:0007669"/>
    <property type="project" value="InterPro"/>
</dbReference>
<accession>W6MLL1</accession>
<organism evidence="7 8">
    <name type="scientific">Kuraishia capsulata CBS 1993</name>
    <dbReference type="NCBI Taxonomy" id="1382522"/>
    <lineage>
        <taxon>Eukaryota</taxon>
        <taxon>Fungi</taxon>
        <taxon>Dikarya</taxon>
        <taxon>Ascomycota</taxon>
        <taxon>Saccharomycotina</taxon>
        <taxon>Pichiomycetes</taxon>
        <taxon>Pichiales</taxon>
        <taxon>Pichiaceae</taxon>
        <taxon>Kuraishia</taxon>
    </lineage>
</organism>
<evidence type="ECO:0000313" key="7">
    <source>
        <dbReference type="EMBL" id="CDK27381.1"/>
    </source>
</evidence>
<dbReference type="EMBL" id="HG793128">
    <property type="protein sequence ID" value="CDK27381.1"/>
    <property type="molecule type" value="Genomic_DNA"/>
</dbReference>
<keyword evidence="2" id="KW-0689">Ribosomal protein</keyword>
<protein>
    <recommendedName>
        <fullName evidence="4">Small ribosomal subunit protein uS10m</fullName>
    </recommendedName>
    <alternativeName>
        <fullName evidence="5">37S ribosomal protein S10, mitochondrial</fullName>
    </alternativeName>
</protein>
<dbReference type="Gene3D" id="3.30.70.600">
    <property type="entry name" value="Ribosomal protein S10 domain"/>
    <property type="match status" value="1"/>
</dbReference>
<dbReference type="FunFam" id="3.30.70.600:FF:000003">
    <property type="entry name" value="30S ribosomal protein S10"/>
    <property type="match status" value="1"/>
</dbReference>
<gene>
    <name evidence="7" type="ORF">KUCA_T00003359001</name>
</gene>
<sequence length="249" mass="28292">MLGVLSIAAKRRSPFMLTCCRLNSTLRPASQSKTSKPEIAYDPKVLTEHENEPADRPMPLNVEMNYYAPLKHKVKHGDLKAEITLRCYDSRNLDFYCDFALRAAYWLNIPVTGPKPLPVKRERWTVIRAPFVHAKTKENFQRLTKSRLLRVWDTNPEVIDVWLSFLKKHSSWGVGVKAHMYVNEAVGFGDKFDTVADKSFGKGAGNALNFANHPNPAVAERVLELLNDPLIKRHLGPEIGGEKVEEKEQ</sequence>
<dbReference type="RefSeq" id="XP_022459376.1">
    <property type="nucleotide sequence ID" value="XM_022601766.1"/>
</dbReference>
<evidence type="ECO:0000256" key="5">
    <source>
        <dbReference type="ARBA" id="ARBA00042916"/>
    </source>
</evidence>
<dbReference type="Pfam" id="PF00338">
    <property type="entry name" value="Ribosomal_S10"/>
    <property type="match status" value="1"/>
</dbReference>
<dbReference type="HOGENOM" id="CLU_051208_4_0_1"/>
<dbReference type="OrthoDB" id="366214at2759"/>
<dbReference type="PANTHER" id="PTHR11700">
    <property type="entry name" value="30S RIBOSOMAL PROTEIN S10 FAMILY MEMBER"/>
    <property type="match status" value="1"/>
</dbReference>
<dbReference type="GeneID" id="34520764"/>
<dbReference type="NCBIfam" id="TIGR01049">
    <property type="entry name" value="rpsJ_bact"/>
    <property type="match status" value="1"/>
</dbReference>
<dbReference type="InterPro" id="IPR036838">
    <property type="entry name" value="Ribosomal_uS10_dom_sf"/>
</dbReference>
<reference evidence="7" key="2">
    <citation type="submission" date="2014-02" db="EMBL/GenBank/DDBJ databases">
        <title>Complete DNA sequence of /Kuraishia capsulata/ illustrates novel genomic features among budding yeasts (/Saccharomycotina/).</title>
        <authorList>
            <person name="Morales L."/>
            <person name="Noel B."/>
            <person name="Porcel B."/>
            <person name="Marcet-Houben M."/>
            <person name="Hullo M-F."/>
            <person name="Sacerdot C."/>
            <person name="Tekaia F."/>
            <person name="Leh-Louis V."/>
            <person name="Despons L."/>
            <person name="Khanna V."/>
            <person name="Aury J-M."/>
            <person name="Barbe V."/>
            <person name="Couloux A."/>
            <person name="Labadie K."/>
            <person name="Pelletier E."/>
            <person name="Souciet J-L."/>
            <person name="Boekhout T."/>
            <person name="Gabaldon T."/>
            <person name="Wincker P."/>
            <person name="Dujon B."/>
        </authorList>
    </citation>
    <scope>NUCLEOTIDE SEQUENCE</scope>
    <source>
        <strain evidence="7">CBS 1993</strain>
    </source>
</reference>
<dbReference type="GO" id="GO:0003735">
    <property type="term" value="F:structural constituent of ribosome"/>
    <property type="evidence" value="ECO:0007669"/>
    <property type="project" value="EnsemblFungi"/>
</dbReference>
<dbReference type="PRINTS" id="PR00971">
    <property type="entry name" value="RIBOSOMALS10"/>
</dbReference>
<dbReference type="STRING" id="1382522.W6MLL1"/>
<dbReference type="Proteomes" id="UP000019384">
    <property type="component" value="Unassembled WGS sequence"/>
</dbReference>
<name>W6MLL1_9ASCO</name>
<dbReference type="SMART" id="SM01403">
    <property type="entry name" value="Ribosomal_S10"/>
    <property type="match status" value="1"/>
</dbReference>
<evidence type="ECO:0000259" key="6">
    <source>
        <dbReference type="SMART" id="SM01403"/>
    </source>
</evidence>
<keyword evidence="8" id="KW-1185">Reference proteome</keyword>
<evidence type="ECO:0000313" key="8">
    <source>
        <dbReference type="Proteomes" id="UP000019384"/>
    </source>
</evidence>
<reference evidence="7" key="1">
    <citation type="submission" date="2013-12" db="EMBL/GenBank/DDBJ databases">
        <authorList>
            <person name="Genoscope - CEA"/>
        </authorList>
    </citation>
    <scope>NUCLEOTIDE SEQUENCE</scope>
    <source>
        <strain evidence="7">CBS 1993</strain>
    </source>
</reference>
<dbReference type="HAMAP" id="MF_00508">
    <property type="entry name" value="Ribosomal_uS10"/>
    <property type="match status" value="1"/>
</dbReference>
<feature type="domain" description="Small ribosomal subunit protein uS10" evidence="6">
    <location>
        <begin position="82"/>
        <end position="179"/>
    </location>
</feature>
<evidence type="ECO:0000256" key="3">
    <source>
        <dbReference type="ARBA" id="ARBA00023274"/>
    </source>
</evidence>
<evidence type="ECO:0000256" key="1">
    <source>
        <dbReference type="ARBA" id="ARBA00007102"/>
    </source>
</evidence>